<proteinExistence type="predicted"/>
<feature type="region of interest" description="Disordered" evidence="1">
    <location>
        <begin position="595"/>
        <end position="624"/>
    </location>
</feature>
<protein>
    <submittedName>
        <fullName evidence="4">Uncharacterized protein LOC112680756</fullName>
    </submittedName>
</protein>
<dbReference type="GeneID" id="112680756"/>
<dbReference type="PANTHER" id="PTHR47331">
    <property type="entry name" value="PHD-TYPE DOMAIN-CONTAINING PROTEIN"/>
    <property type="match status" value="1"/>
</dbReference>
<dbReference type="InterPro" id="IPR001584">
    <property type="entry name" value="Integrase_cat-core"/>
</dbReference>
<reference evidence="4" key="1">
    <citation type="submission" date="2025-08" db="UniProtKB">
        <authorList>
            <consortium name="RefSeq"/>
        </authorList>
    </citation>
    <scope>IDENTIFICATION</scope>
    <source>
        <tissue evidence="4">Whole body</tissue>
    </source>
</reference>
<evidence type="ECO:0000259" key="2">
    <source>
        <dbReference type="PROSITE" id="PS50994"/>
    </source>
</evidence>
<organism evidence="3 4">
    <name type="scientific">Sipha flava</name>
    <name type="common">yellow sugarcane aphid</name>
    <dbReference type="NCBI Taxonomy" id="143950"/>
    <lineage>
        <taxon>Eukaryota</taxon>
        <taxon>Metazoa</taxon>
        <taxon>Ecdysozoa</taxon>
        <taxon>Arthropoda</taxon>
        <taxon>Hexapoda</taxon>
        <taxon>Insecta</taxon>
        <taxon>Pterygota</taxon>
        <taxon>Neoptera</taxon>
        <taxon>Paraneoptera</taxon>
        <taxon>Hemiptera</taxon>
        <taxon>Sternorrhyncha</taxon>
        <taxon>Aphidomorpha</taxon>
        <taxon>Aphidoidea</taxon>
        <taxon>Aphididae</taxon>
        <taxon>Sipha</taxon>
    </lineage>
</organism>
<dbReference type="InterPro" id="IPR040676">
    <property type="entry name" value="DUF5641"/>
</dbReference>
<evidence type="ECO:0000313" key="4">
    <source>
        <dbReference type="RefSeq" id="XP_025406729.1"/>
    </source>
</evidence>
<feature type="domain" description="Integrase catalytic" evidence="2">
    <location>
        <begin position="423"/>
        <end position="613"/>
    </location>
</feature>
<dbReference type="InterPro" id="IPR008042">
    <property type="entry name" value="Retrotrans_Pao"/>
</dbReference>
<name>A0A8B8F7D5_9HEMI</name>
<gene>
    <name evidence="4" type="primary">LOC112680756</name>
</gene>
<dbReference type="SUPFAM" id="SSF53098">
    <property type="entry name" value="Ribonuclease H-like"/>
    <property type="match status" value="1"/>
</dbReference>
<dbReference type="PROSITE" id="PS50994">
    <property type="entry name" value="INTEGRASE"/>
    <property type="match status" value="1"/>
</dbReference>
<evidence type="ECO:0000256" key="1">
    <source>
        <dbReference type="SAM" id="MobiDB-lite"/>
    </source>
</evidence>
<dbReference type="OrthoDB" id="6608729at2759"/>
<dbReference type="Pfam" id="PF05380">
    <property type="entry name" value="Peptidase_A17"/>
    <property type="match status" value="1"/>
</dbReference>
<dbReference type="Gene3D" id="3.30.420.10">
    <property type="entry name" value="Ribonuclease H-like superfamily/Ribonuclease H"/>
    <property type="match status" value="1"/>
</dbReference>
<sequence length="732" mass="83173">MRKTFINASSETHHSLDLGPEETTTSLGLNWCPNSDNLLFLNKLLKSSRSDTKRELLSTLNSVFDPLGFLGLVLIRGKVFLQELWQLKLGWDDKLPVHIQNRWQLFIEDLKKLDRLKIPRAARINYTGPIELHGFCDASQIAFGACVYLRQRIDANTYQMRLLCAKSRVAPTKTLTIPRLELSGAVLLSELMHRVSEVTNITFDNMICWCDSTVVLSWIRGVPAQWKTFVRNRVSQIVDAVGVRCWRHIDTNYNSADHLSRGVTTDGLINLNIWWSGPDFLRSDESTWPSFAEKGPLQVIEIQQAEDVWVRYAQRDLFNDEIKILTEGGVVTKGPLKGLSPYMDKDILRVGGRLEHSNEPFSQKQPALLPRPQGLLANVRMKFWPLRGRDVVRRIFNRCQRCFRAKPIPLQPIMGQLPAARVCVNRPFTHTGVDFAGPLLIRVGIRRAAPIKAYVAVFVCLATKAVHLEPVSSLNSDAFMACLRRFMSRRGMPSHIWSDNGTNFIGVQRELKQYFLPQNTGRTIPENLISDGIQWTFMPPGAPHFGGLWEAAVKSFKHHLFRTVTNTNLNFEELCTILTQIEACLNSRPLTALSSDPSDHRALTPNHFRIGGSSQPSPEPDVTDVPDQRLKKWMLLQKLIQGFWHRWRTEYLSPIQGRQKWLKNSTEIQSGALVILVEDNLPPRSWRSVRIHALHPGTDGITRVATVRTSSGSLMKRPLTKLCPLPESYIVD</sequence>
<dbReference type="InterPro" id="IPR036397">
    <property type="entry name" value="RNaseH_sf"/>
</dbReference>
<accession>A0A8B8F7D5</accession>
<dbReference type="AlphaFoldDB" id="A0A8B8F7D5"/>
<evidence type="ECO:0000313" key="3">
    <source>
        <dbReference type="Proteomes" id="UP000694846"/>
    </source>
</evidence>
<dbReference type="Proteomes" id="UP000694846">
    <property type="component" value="Unplaced"/>
</dbReference>
<dbReference type="GO" id="GO:0015074">
    <property type="term" value="P:DNA integration"/>
    <property type="evidence" value="ECO:0007669"/>
    <property type="project" value="InterPro"/>
</dbReference>
<dbReference type="Pfam" id="PF18701">
    <property type="entry name" value="DUF5641"/>
    <property type="match status" value="1"/>
</dbReference>
<keyword evidence="3" id="KW-1185">Reference proteome</keyword>
<dbReference type="GO" id="GO:0003676">
    <property type="term" value="F:nucleic acid binding"/>
    <property type="evidence" value="ECO:0007669"/>
    <property type="project" value="InterPro"/>
</dbReference>
<dbReference type="InterPro" id="IPR012337">
    <property type="entry name" value="RNaseH-like_sf"/>
</dbReference>
<dbReference type="RefSeq" id="XP_025406729.1">
    <property type="nucleotide sequence ID" value="XM_025550944.1"/>
</dbReference>